<keyword evidence="3 6" id="KW-0812">Transmembrane</keyword>
<protein>
    <submittedName>
        <fullName evidence="8">Na(+)/H(+) antiporter subunit B</fullName>
    </submittedName>
</protein>
<evidence type="ECO:0000259" key="7">
    <source>
        <dbReference type="Pfam" id="PF13244"/>
    </source>
</evidence>
<evidence type="ECO:0000256" key="4">
    <source>
        <dbReference type="ARBA" id="ARBA00022989"/>
    </source>
</evidence>
<accession>A0ABW2BJV3</accession>
<dbReference type="RefSeq" id="WP_378969587.1">
    <property type="nucleotide sequence ID" value="NZ_JBHSWN010000001.1"/>
</dbReference>
<evidence type="ECO:0000256" key="6">
    <source>
        <dbReference type="SAM" id="Phobius"/>
    </source>
</evidence>
<proteinExistence type="predicted"/>
<evidence type="ECO:0000256" key="5">
    <source>
        <dbReference type="ARBA" id="ARBA00023136"/>
    </source>
</evidence>
<keyword evidence="9" id="KW-1185">Reference proteome</keyword>
<evidence type="ECO:0000313" key="9">
    <source>
        <dbReference type="Proteomes" id="UP001596292"/>
    </source>
</evidence>
<keyword evidence="4 6" id="KW-1133">Transmembrane helix</keyword>
<evidence type="ECO:0000313" key="8">
    <source>
        <dbReference type="EMBL" id="MFC6790137.1"/>
    </source>
</evidence>
<comment type="subcellular location">
    <subcellularLocation>
        <location evidence="1">Cell membrane</location>
        <topology evidence="1">Multi-pass membrane protein</topology>
    </subcellularLocation>
</comment>
<keyword evidence="5 6" id="KW-0472">Membrane</keyword>
<keyword evidence="2" id="KW-1003">Cell membrane</keyword>
<dbReference type="InterPro" id="IPR042106">
    <property type="entry name" value="Nuo/plastoQ_OxRdtase_6_NuoJ"/>
</dbReference>
<sequence>MSVLLGLLFLLTAASGTAVVLVRDPHRQIFAISANGVVLAILFTALQAPDVALSELTVGAVAVPLLFLVALMAVRAGRIEQANGEGNEK</sequence>
<dbReference type="Pfam" id="PF13244">
    <property type="entry name" value="MbhD"/>
    <property type="match status" value="1"/>
</dbReference>
<name>A0ABW2BJV3_9HYPH</name>
<evidence type="ECO:0000256" key="3">
    <source>
        <dbReference type="ARBA" id="ARBA00022692"/>
    </source>
</evidence>
<evidence type="ECO:0000256" key="1">
    <source>
        <dbReference type="ARBA" id="ARBA00004651"/>
    </source>
</evidence>
<comment type="caution">
    <text evidence="8">The sequence shown here is derived from an EMBL/GenBank/DDBJ whole genome shotgun (WGS) entry which is preliminary data.</text>
</comment>
<dbReference type="InterPro" id="IPR025383">
    <property type="entry name" value="MrpA_C/MbhD"/>
</dbReference>
<organism evidence="8 9">
    <name type="scientific">Methylobacterium komagatae</name>
    <dbReference type="NCBI Taxonomy" id="374425"/>
    <lineage>
        <taxon>Bacteria</taxon>
        <taxon>Pseudomonadati</taxon>
        <taxon>Pseudomonadota</taxon>
        <taxon>Alphaproteobacteria</taxon>
        <taxon>Hyphomicrobiales</taxon>
        <taxon>Methylobacteriaceae</taxon>
        <taxon>Methylobacterium</taxon>
    </lineage>
</organism>
<gene>
    <name evidence="8" type="ORF">ACFQE0_11220</name>
</gene>
<dbReference type="Gene3D" id="1.20.120.1200">
    <property type="entry name" value="NADH-ubiquinone/plastoquinone oxidoreductase chain 6, subunit NuoJ"/>
    <property type="match status" value="1"/>
</dbReference>
<feature type="transmembrane region" description="Helical" evidence="6">
    <location>
        <begin position="28"/>
        <end position="46"/>
    </location>
</feature>
<feature type="transmembrane region" description="Helical" evidence="6">
    <location>
        <begin position="53"/>
        <end position="74"/>
    </location>
</feature>
<evidence type="ECO:0000256" key="2">
    <source>
        <dbReference type="ARBA" id="ARBA00022475"/>
    </source>
</evidence>
<dbReference type="EMBL" id="JBHSWN010000001">
    <property type="protein sequence ID" value="MFC6790137.1"/>
    <property type="molecule type" value="Genomic_DNA"/>
</dbReference>
<feature type="domain" description="MrpA C-terminal/MbhD" evidence="7">
    <location>
        <begin position="11"/>
        <end position="72"/>
    </location>
</feature>
<reference evidence="9" key="1">
    <citation type="journal article" date="2019" name="Int. J. Syst. Evol. Microbiol.">
        <title>The Global Catalogue of Microorganisms (GCM) 10K type strain sequencing project: providing services to taxonomists for standard genome sequencing and annotation.</title>
        <authorList>
            <consortium name="The Broad Institute Genomics Platform"/>
            <consortium name="The Broad Institute Genome Sequencing Center for Infectious Disease"/>
            <person name="Wu L."/>
            <person name="Ma J."/>
        </authorList>
    </citation>
    <scope>NUCLEOTIDE SEQUENCE [LARGE SCALE GENOMIC DNA]</scope>
    <source>
        <strain evidence="9">CCUG 48316</strain>
    </source>
</reference>
<dbReference type="Proteomes" id="UP001596292">
    <property type="component" value="Unassembled WGS sequence"/>
</dbReference>